<accession>A0AAW1LSS4</accession>
<dbReference type="Proteomes" id="UP001458880">
    <property type="component" value="Unassembled WGS sequence"/>
</dbReference>
<evidence type="ECO:0000256" key="7">
    <source>
        <dbReference type="ARBA" id="ARBA00023224"/>
    </source>
</evidence>
<evidence type="ECO:0000313" key="10">
    <source>
        <dbReference type="Proteomes" id="UP001458880"/>
    </source>
</evidence>
<evidence type="ECO:0008006" key="11">
    <source>
        <dbReference type="Google" id="ProtNLM"/>
    </source>
</evidence>
<dbReference type="SUPFAM" id="SSF63877">
    <property type="entry name" value="Methuselah ectodomain"/>
    <property type="match status" value="1"/>
</dbReference>
<evidence type="ECO:0000313" key="9">
    <source>
        <dbReference type="EMBL" id="KAK9737019.1"/>
    </source>
</evidence>
<protein>
    <recommendedName>
        <fullName evidence="11">Methuselah N-terminal domain-containing protein</fullName>
    </recommendedName>
</protein>
<keyword evidence="5" id="KW-0297">G-protein coupled receptor</keyword>
<comment type="subcellular location">
    <subcellularLocation>
        <location evidence="1">Endomembrane system</location>
        <topology evidence="1">Multi-pass membrane protein</topology>
    </subcellularLocation>
</comment>
<dbReference type="AlphaFoldDB" id="A0AAW1LSS4"/>
<sequence length="222" mass="24782">MIALRTILGALCIVTSGYATILSSSDVPKCCQFNETLTSTQQCEYTNRTDWKNSYSFLNETTGHPDMGFGPWTLVENKVPNCERRMAIPAVPLLVIISGELYSTTLSKLLSPSQYCVDMDYILVCDNIFGNKTLVNRCCGGNAIYSNETGSCKEVKQEKDIFVGDNVYFKHLLPCNQIVAVGVVSNETILYENGSLEVMDQLYPHESFCLEYRSQNGKFISI</sequence>
<gene>
    <name evidence="9" type="ORF">QE152_g11091</name>
</gene>
<keyword evidence="7" id="KW-0807">Transducer</keyword>
<feature type="signal peptide" evidence="8">
    <location>
        <begin position="1"/>
        <end position="19"/>
    </location>
</feature>
<reference evidence="9 10" key="1">
    <citation type="journal article" date="2024" name="BMC Genomics">
        <title>De novo assembly and annotation of Popillia japonica's genome with initial clues to its potential as an invasive pest.</title>
        <authorList>
            <person name="Cucini C."/>
            <person name="Boschi S."/>
            <person name="Funari R."/>
            <person name="Cardaioli E."/>
            <person name="Iannotti N."/>
            <person name="Marturano G."/>
            <person name="Paoli F."/>
            <person name="Bruttini M."/>
            <person name="Carapelli A."/>
            <person name="Frati F."/>
            <person name="Nardi F."/>
        </authorList>
    </citation>
    <scope>NUCLEOTIDE SEQUENCE [LARGE SCALE GENOMIC DNA]</scope>
    <source>
        <strain evidence="9">DMR45628</strain>
    </source>
</reference>
<name>A0AAW1LSS4_POPJA</name>
<keyword evidence="8" id="KW-0732">Signal</keyword>
<keyword evidence="6" id="KW-0675">Receptor</keyword>
<organism evidence="9 10">
    <name type="scientific">Popillia japonica</name>
    <name type="common">Japanese beetle</name>
    <dbReference type="NCBI Taxonomy" id="7064"/>
    <lineage>
        <taxon>Eukaryota</taxon>
        <taxon>Metazoa</taxon>
        <taxon>Ecdysozoa</taxon>
        <taxon>Arthropoda</taxon>
        <taxon>Hexapoda</taxon>
        <taxon>Insecta</taxon>
        <taxon>Pterygota</taxon>
        <taxon>Neoptera</taxon>
        <taxon>Endopterygota</taxon>
        <taxon>Coleoptera</taxon>
        <taxon>Polyphaga</taxon>
        <taxon>Scarabaeiformia</taxon>
        <taxon>Scarabaeidae</taxon>
        <taxon>Rutelinae</taxon>
        <taxon>Popillia</taxon>
    </lineage>
</organism>
<evidence type="ECO:0000256" key="5">
    <source>
        <dbReference type="ARBA" id="ARBA00023040"/>
    </source>
</evidence>
<dbReference type="GO" id="GO:0004930">
    <property type="term" value="F:G protein-coupled receptor activity"/>
    <property type="evidence" value="ECO:0007669"/>
    <property type="project" value="UniProtKB-KW"/>
</dbReference>
<evidence type="ECO:0000256" key="6">
    <source>
        <dbReference type="ARBA" id="ARBA00023170"/>
    </source>
</evidence>
<evidence type="ECO:0000256" key="4">
    <source>
        <dbReference type="ARBA" id="ARBA00022989"/>
    </source>
</evidence>
<keyword evidence="10" id="KW-1185">Reference proteome</keyword>
<keyword evidence="4" id="KW-1133">Transmembrane helix</keyword>
<proteinExistence type="inferred from homology"/>
<evidence type="ECO:0000256" key="8">
    <source>
        <dbReference type="SAM" id="SignalP"/>
    </source>
</evidence>
<keyword evidence="3" id="KW-0812">Transmembrane</keyword>
<comment type="caution">
    <text evidence="9">The sequence shown here is derived from an EMBL/GenBank/DDBJ whole genome shotgun (WGS) entry which is preliminary data.</text>
</comment>
<keyword evidence="4" id="KW-0472">Membrane</keyword>
<evidence type="ECO:0000256" key="2">
    <source>
        <dbReference type="ARBA" id="ARBA00008979"/>
    </source>
</evidence>
<feature type="chain" id="PRO_5043643189" description="Methuselah N-terminal domain-containing protein" evidence="8">
    <location>
        <begin position="20"/>
        <end position="222"/>
    </location>
</feature>
<dbReference type="EMBL" id="JASPKY010000106">
    <property type="protein sequence ID" value="KAK9737019.1"/>
    <property type="molecule type" value="Genomic_DNA"/>
</dbReference>
<dbReference type="GO" id="GO:0012505">
    <property type="term" value="C:endomembrane system"/>
    <property type="evidence" value="ECO:0007669"/>
    <property type="project" value="UniProtKB-SubCell"/>
</dbReference>
<evidence type="ECO:0000256" key="1">
    <source>
        <dbReference type="ARBA" id="ARBA00004127"/>
    </source>
</evidence>
<dbReference type="InterPro" id="IPR036272">
    <property type="entry name" value="Methuselah_N_sf"/>
</dbReference>
<comment type="similarity">
    <text evidence="2">Belongs to the G-protein coupled receptor 2 family. Mth subfamily.</text>
</comment>
<evidence type="ECO:0000256" key="3">
    <source>
        <dbReference type="ARBA" id="ARBA00022692"/>
    </source>
</evidence>